<dbReference type="InterPro" id="IPR003782">
    <property type="entry name" value="SCO1/SenC"/>
</dbReference>
<keyword evidence="4" id="KW-1015">Disulfide bond</keyword>
<sequence>MPRSKIFLFLPIGLAAFAVGLWLSFDLGLYPERVEPPTIAGFLITPPKVIEDFTLIDQSGQSFHQDRWRGQWTFLYFGYTFCPDVCPLTLLELGKLQKILEREHLDQNTAYLFVSVDPKRDLPQRLGEYTAYFNPKFRGATGTAEELAKLAQQLGIYYKILDSAADGQNYTVDHSTAVLLIDPQARLRAVFTQHSPDTMAADFRKILELPPQ</sequence>
<dbReference type="CDD" id="cd02968">
    <property type="entry name" value="SCO"/>
    <property type="match status" value="1"/>
</dbReference>
<dbReference type="OrthoDB" id="9790194at2"/>
<evidence type="ECO:0000313" key="8">
    <source>
        <dbReference type="Proteomes" id="UP000019184"/>
    </source>
</evidence>
<evidence type="ECO:0000256" key="5">
    <source>
        <dbReference type="SAM" id="Phobius"/>
    </source>
</evidence>
<proteinExistence type="inferred from homology"/>
<dbReference type="SUPFAM" id="SSF52833">
    <property type="entry name" value="Thioredoxin-like"/>
    <property type="match status" value="1"/>
</dbReference>
<feature type="domain" description="Thioredoxin" evidence="6">
    <location>
        <begin position="44"/>
        <end position="212"/>
    </location>
</feature>
<keyword evidence="3" id="KW-0479">Metal-binding</keyword>
<feature type="binding site" evidence="3">
    <location>
        <position position="86"/>
    </location>
    <ligand>
        <name>Cu cation</name>
        <dbReference type="ChEBI" id="CHEBI:23378"/>
    </ligand>
</feature>
<dbReference type="PROSITE" id="PS51352">
    <property type="entry name" value="THIOREDOXIN_2"/>
    <property type="match status" value="1"/>
</dbReference>
<dbReference type="FunFam" id="3.40.30.10:FF:000013">
    <property type="entry name" value="Blast:Protein SCO1 homolog, mitochondrial"/>
    <property type="match status" value="1"/>
</dbReference>
<dbReference type="Proteomes" id="UP000019184">
    <property type="component" value="Unassembled WGS sequence"/>
</dbReference>
<keyword evidence="5" id="KW-0472">Membrane</keyword>
<evidence type="ECO:0000256" key="1">
    <source>
        <dbReference type="ARBA" id="ARBA00010996"/>
    </source>
</evidence>
<keyword evidence="5" id="KW-0812">Transmembrane</keyword>
<dbReference type="Gene3D" id="3.40.30.10">
    <property type="entry name" value="Glutaredoxin"/>
    <property type="match status" value="1"/>
</dbReference>
<feature type="binding site" evidence="3">
    <location>
        <position position="82"/>
    </location>
    <ligand>
        <name>Cu cation</name>
        <dbReference type="ChEBI" id="CHEBI:23378"/>
    </ligand>
</feature>
<dbReference type="InterPro" id="IPR013766">
    <property type="entry name" value="Thioredoxin_domain"/>
</dbReference>
<dbReference type="PANTHER" id="PTHR12151:SF25">
    <property type="entry name" value="LINALOOL DEHYDRATASE_ISOMERASE DOMAIN-CONTAINING PROTEIN"/>
    <property type="match status" value="1"/>
</dbReference>
<evidence type="ECO:0000259" key="6">
    <source>
        <dbReference type="PROSITE" id="PS51352"/>
    </source>
</evidence>
<comment type="caution">
    <text evidence="7">The sequence shown here is derived from an EMBL/GenBank/DDBJ whole genome shotgun (WGS) entry which is preliminary data.</text>
</comment>
<organism evidence="7 8">
    <name type="scientific">Candidatus Contendobacter odensis Run_B_J11</name>
    <dbReference type="NCBI Taxonomy" id="1400861"/>
    <lineage>
        <taxon>Bacteria</taxon>
        <taxon>Pseudomonadati</taxon>
        <taxon>Pseudomonadota</taxon>
        <taxon>Gammaproteobacteria</taxon>
        <taxon>Candidatus Competibacteraceae</taxon>
        <taxon>Candidatus Contendibacter</taxon>
    </lineage>
</organism>
<dbReference type="GO" id="GO:0046872">
    <property type="term" value="F:metal ion binding"/>
    <property type="evidence" value="ECO:0007669"/>
    <property type="project" value="UniProtKB-KW"/>
</dbReference>
<evidence type="ECO:0000256" key="4">
    <source>
        <dbReference type="PIRSR" id="PIRSR603782-2"/>
    </source>
</evidence>
<dbReference type="PANTHER" id="PTHR12151">
    <property type="entry name" value="ELECTRON TRANSPORT PROTIN SCO1/SENC FAMILY MEMBER"/>
    <property type="match status" value="1"/>
</dbReference>
<keyword evidence="8" id="KW-1185">Reference proteome</keyword>
<name>A0A7U7J1T5_9GAMM</name>
<evidence type="ECO:0000256" key="2">
    <source>
        <dbReference type="ARBA" id="ARBA00023008"/>
    </source>
</evidence>
<feature type="binding site" evidence="3">
    <location>
        <position position="174"/>
    </location>
    <ligand>
        <name>Cu cation</name>
        <dbReference type="ChEBI" id="CHEBI:23378"/>
    </ligand>
</feature>
<feature type="disulfide bond" description="Redox-active" evidence="4">
    <location>
        <begin position="82"/>
        <end position="86"/>
    </location>
</feature>
<dbReference type="AlphaFoldDB" id="A0A7U7J1T5"/>
<dbReference type="Pfam" id="PF02630">
    <property type="entry name" value="SCO1-SenC"/>
    <property type="match status" value="1"/>
</dbReference>
<protein>
    <submittedName>
        <fullName evidence="7">Electron transport protein SCO1/SenC</fullName>
    </submittedName>
</protein>
<dbReference type="EMBL" id="CBTK010000012">
    <property type="protein sequence ID" value="CDH43191.1"/>
    <property type="molecule type" value="Genomic_DNA"/>
</dbReference>
<keyword evidence="2 3" id="KW-0186">Copper</keyword>
<evidence type="ECO:0000256" key="3">
    <source>
        <dbReference type="PIRSR" id="PIRSR603782-1"/>
    </source>
</evidence>
<keyword evidence="5" id="KW-1133">Transmembrane helix</keyword>
<dbReference type="InterPro" id="IPR036249">
    <property type="entry name" value="Thioredoxin-like_sf"/>
</dbReference>
<comment type="similarity">
    <text evidence="1">Belongs to the SCO1/2 family.</text>
</comment>
<reference evidence="7 8" key="1">
    <citation type="journal article" date="2014" name="ISME J.">
        <title>Candidatus Competibacter-lineage genomes retrieved from metagenomes reveal functional metabolic diversity.</title>
        <authorList>
            <person name="McIlroy S.J."/>
            <person name="Albertsen M."/>
            <person name="Andresen E.K."/>
            <person name="Saunders A.M."/>
            <person name="Kristiansen R."/>
            <person name="Stokholm-Bjerregaard M."/>
            <person name="Nielsen K.L."/>
            <person name="Nielsen P.H."/>
        </authorList>
    </citation>
    <scope>NUCLEOTIDE SEQUENCE [LARGE SCALE GENOMIC DNA]</scope>
    <source>
        <strain evidence="7 8">Run_B_J11</strain>
    </source>
</reference>
<evidence type="ECO:0000313" key="7">
    <source>
        <dbReference type="EMBL" id="CDH43191.1"/>
    </source>
</evidence>
<dbReference type="RefSeq" id="WP_051497261.1">
    <property type="nucleotide sequence ID" value="NZ_CBTK010000012.1"/>
</dbReference>
<gene>
    <name evidence="7" type="ORF">BN874_1090008</name>
</gene>
<feature type="transmembrane region" description="Helical" evidence="5">
    <location>
        <begin position="6"/>
        <end position="25"/>
    </location>
</feature>
<accession>A0A7U7J1T5</accession>